<keyword evidence="4 7" id="KW-0812">Transmembrane</keyword>
<evidence type="ECO:0000256" key="2">
    <source>
        <dbReference type="ARBA" id="ARBA00022448"/>
    </source>
</evidence>
<feature type="transmembrane region" description="Helical" evidence="7">
    <location>
        <begin position="358"/>
        <end position="375"/>
    </location>
</feature>
<keyword evidence="3" id="KW-1003">Cell membrane</keyword>
<dbReference type="CDD" id="cd06173">
    <property type="entry name" value="MFS_MefA_like"/>
    <property type="match status" value="1"/>
</dbReference>
<dbReference type="AlphaFoldDB" id="A0A6M9Q166"/>
<name>A0A6M9Q166_9BURK</name>
<evidence type="ECO:0000256" key="7">
    <source>
        <dbReference type="SAM" id="Phobius"/>
    </source>
</evidence>
<feature type="transmembrane region" description="Helical" evidence="7">
    <location>
        <begin position="320"/>
        <end position="337"/>
    </location>
</feature>
<dbReference type="Pfam" id="PF05977">
    <property type="entry name" value="MFS_3"/>
    <property type="match status" value="1"/>
</dbReference>
<evidence type="ECO:0000313" key="9">
    <source>
        <dbReference type="EMBL" id="QKM64967.1"/>
    </source>
</evidence>
<evidence type="ECO:0000256" key="3">
    <source>
        <dbReference type="ARBA" id="ARBA00022475"/>
    </source>
</evidence>
<dbReference type="Proteomes" id="UP000503312">
    <property type="component" value="Chromosome"/>
</dbReference>
<dbReference type="InterPro" id="IPR020846">
    <property type="entry name" value="MFS_dom"/>
</dbReference>
<feature type="transmembrane region" description="Helical" evidence="7">
    <location>
        <begin position="267"/>
        <end position="285"/>
    </location>
</feature>
<evidence type="ECO:0000256" key="6">
    <source>
        <dbReference type="ARBA" id="ARBA00023136"/>
    </source>
</evidence>
<dbReference type="InterPro" id="IPR010290">
    <property type="entry name" value="TM_effector"/>
</dbReference>
<accession>A0A6M9Q166</accession>
<evidence type="ECO:0000256" key="1">
    <source>
        <dbReference type="ARBA" id="ARBA00004651"/>
    </source>
</evidence>
<feature type="domain" description="Major facilitator superfamily (MFS) profile" evidence="8">
    <location>
        <begin position="1"/>
        <end position="406"/>
    </location>
</feature>
<feature type="transmembrane region" description="Helical" evidence="7">
    <location>
        <begin position="88"/>
        <end position="109"/>
    </location>
</feature>
<sequence length="535" mass="59294">MSYSPAHTKHNAGWLSPLKHRVFRSLWSVWLVANICMWMNDVAAAWAMTSLTTSATLIALVQTASSLPVLLLGIPSGAMADIINRKHYFLFAQIWLTTNATVLMLFLVFDALNPYLLLLLTFTNGIGLAMRWPIFAAIVPDLVPRDILPSALALNAIAMNTSRIVGPLTAGAIIAAAGSMYVFALNMILSLFTVIIVMRWKYQNYVSALPGERFIGAMRVGMQFAWQSNRMRTIIARGFLFFFQSTGLIALLPVIAKDHFQGDAHTFTLLLSSLGLGAIIAGSQLPRLRASLKTSNLITYGLMVLTAASTGVVLAPNLWLASLLMMLCGAAWISVANSLTTSAQMTLPGWVRARGMSIYQMGLMGGGAAGAAVWGKIATEFGVTTSIIASAIFGLLVLFFIRKHRIDNHPLEDFTPVCPIEHPQASPDMDMNAGPVMISIEYQVHLDKVEEFKKAMAKSRKSRLRQGALSWSLFDDIENPGKFIEYFVFDTWADYLRRFDRFTVEDLKMQEDRHRYHIDKHPPKITRRVATSIKD</sequence>
<dbReference type="RefSeq" id="WP_173956009.1">
    <property type="nucleotide sequence ID" value="NZ_CP028942.1"/>
</dbReference>
<organism evidence="9 10">
    <name type="scientific">Polynucleobacter tropicus</name>
    <dbReference type="NCBI Taxonomy" id="1743174"/>
    <lineage>
        <taxon>Bacteria</taxon>
        <taxon>Pseudomonadati</taxon>
        <taxon>Pseudomonadota</taxon>
        <taxon>Betaproteobacteria</taxon>
        <taxon>Burkholderiales</taxon>
        <taxon>Burkholderiaceae</taxon>
        <taxon>Polynucleobacter</taxon>
    </lineage>
</organism>
<keyword evidence="6 7" id="KW-0472">Membrane</keyword>
<comment type="subcellular location">
    <subcellularLocation>
        <location evidence="1">Cell membrane</location>
        <topology evidence="1">Multi-pass membrane protein</topology>
    </subcellularLocation>
</comment>
<evidence type="ECO:0000256" key="5">
    <source>
        <dbReference type="ARBA" id="ARBA00022989"/>
    </source>
</evidence>
<evidence type="ECO:0000313" key="10">
    <source>
        <dbReference type="Proteomes" id="UP000503312"/>
    </source>
</evidence>
<feature type="transmembrane region" description="Helical" evidence="7">
    <location>
        <begin position="297"/>
        <end position="314"/>
    </location>
</feature>
<dbReference type="PANTHER" id="PTHR23513:SF11">
    <property type="entry name" value="STAPHYLOFERRIN A TRANSPORTER"/>
    <property type="match status" value="1"/>
</dbReference>
<protein>
    <submittedName>
        <fullName evidence="9">Arabinose ABC transporter permease</fullName>
    </submittedName>
</protein>
<evidence type="ECO:0000256" key="4">
    <source>
        <dbReference type="ARBA" id="ARBA00022692"/>
    </source>
</evidence>
<feature type="transmembrane region" description="Helical" evidence="7">
    <location>
        <begin position="381"/>
        <end position="401"/>
    </location>
</feature>
<keyword evidence="5 7" id="KW-1133">Transmembrane helix</keyword>
<feature type="transmembrane region" description="Helical" evidence="7">
    <location>
        <begin position="54"/>
        <end position="76"/>
    </location>
</feature>
<dbReference type="PANTHER" id="PTHR23513">
    <property type="entry name" value="INTEGRAL MEMBRANE EFFLUX PROTEIN-RELATED"/>
    <property type="match status" value="1"/>
</dbReference>
<dbReference type="PROSITE" id="PS50850">
    <property type="entry name" value="MFS"/>
    <property type="match status" value="1"/>
</dbReference>
<dbReference type="KEGG" id="ptrp:DCO17_06830"/>
<dbReference type="InterPro" id="IPR036259">
    <property type="entry name" value="MFS_trans_sf"/>
</dbReference>
<dbReference type="Gene3D" id="1.20.1250.20">
    <property type="entry name" value="MFS general substrate transporter like domains"/>
    <property type="match status" value="1"/>
</dbReference>
<feature type="transmembrane region" description="Helical" evidence="7">
    <location>
        <begin position="172"/>
        <end position="197"/>
    </location>
</feature>
<keyword evidence="10" id="KW-1185">Reference proteome</keyword>
<dbReference type="GO" id="GO:0005886">
    <property type="term" value="C:plasma membrane"/>
    <property type="evidence" value="ECO:0007669"/>
    <property type="project" value="UniProtKB-SubCell"/>
</dbReference>
<feature type="transmembrane region" description="Helical" evidence="7">
    <location>
        <begin position="26"/>
        <end position="48"/>
    </location>
</feature>
<reference evidence="9 10" key="1">
    <citation type="submission" date="2018-04" db="EMBL/GenBank/DDBJ databases">
        <title>Polynucleobacter sp. UH21B genome.</title>
        <authorList>
            <person name="Hahn M.W."/>
        </authorList>
    </citation>
    <scope>NUCLEOTIDE SEQUENCE [LARGE SCALE GENOMIC DNA]</scope>
    <source>
        <strain evidence="9 10">MWH-UH21B</strain>
    </source>
</reference>
<keyword evidence="2" id="KW-0813">Transport</keyword>
<dbReference type="SUPFAM" id="SSF103473">
    <property type="entry name" value="MFS general substrate transporter"/>
    <property type="match status" value="1"/>
</dbReference>
<evidence type="ECO:0000259" key="8">
    <source>
        <dbReference type="PROSITE" id="PS50850"/>
    </source>
</evidence>
<dbReference type="GO" id="GO:0022857">
    <property type="term" value="F:transmembrane transporter activity"/>
    <property type="evidence" value="ECO:0007669"/>
    <property type="project" value="InterPro"/>
</dbReference>
<dbReference type="EMBL" id="CP028942">
    <property type="protein sequence ID" value="QKM64967.1"/>
    <property type="molecule type" value="Genomic_DNA"/>
</dbReference>
<feature type="transmembrane region" description="Helical" evidence="7">
    <location>
        <begin position="234"/>
        <end position="255"/>
    </location>
</feature>
<gene>
    <name evidence="9" type="ORF">DCO17_06830</name>
</gene>
<proteinExistence type="predicted"/>